<evidence type="ECO:0000256" key="6">
    <source>
        <dbReference type="SAM" id="MobiDB-lite"/>
    </source>
</evidence>
<keyword evidence="9" id="KW-1185">Reference proteome</keyword>
<dbReference type="Proteomes" id="UP000054270">
    <property type="component" value="Unassembled WGS sequence"/>
</dbReference>
<dbReference type="OMA" id="WAEPCKT"/>
<dbReference type="FunFam" id="3.40.30.10:FF:000012">
    <property type="entry name" value="Monothiol glutaredoxin"/>
    <property type="match status" value="1"/>
</dbReference>
<dbReference type="InterPro" id="IPR033658">
    <property type="entry name" value="GRX_PICOT-like"/>
</dbReference>
<proteinExistence type="inferred from homology"/>
<comment type="similarity">
    <text evidence="1">Belongs to the glutaredoxin family. Monothiol subfamily.</text>
</comment>
<feature type="domain" description="Thioredoxin" evidence="7">
    <location>
        <begin position="1"/>
        <end position="110"/>
    </location>
</feature>
<dbReference type="Gene3D" id="3.40.30.10">
    <property type="entry name" value="Glutaredoxin"/>
    <property type="match status" value="2"/>
</dbReference>
<dbReference type="Pfam" id="PF00085">
    <property type="entry name" value="Thioredoxin"/>
    <property type="match status" value="1"/>
</dbReference>
<organism evidence="8 9">
    <name type="scientific">Hypholoma sublateritium (strain FD-334 SS-4)</name>
    <dbReference type="NCBI Taxonomy" id="945553"/>
    <lineage>
        <taxon>Eukaryota</taxon>
        <taxon>Fungi</taxon>
        <taxon>Dikarya</taxon>
        <taxon>Basidiomycota</taxon>
        <taxon>Agaricomycotina</taxon>
        <taxon>Agaricomycetes</taxon>
        <taxon>Agaricomycetidae</taxon>
        <taxon>Agaricales</taxon>
        <taxon>Agaricineae</taxon>
        <taxon>Strophariaceae</taxon>
        <taxon>Hypholoma</taxon>
    </lineage>
</organism>
<dbReference type="PROSITE" id="PS51354">
    <property type="entry name" value="GLUTAREDOXIN_2"/>
    <property type="match status" value="1"/>
</dbReference>
<dbReference type="NCBIfam" id="TIGR00365">
    <property type="entry name" value="Grx4 family monothiol glutaredoxin"/>
    <property type="match status" value="1"/>
</dbReference>
<dbReference type="PROSITE" id="PS51352">
    <property type="entry name" value="THIOREDOXIN_2"/>
    <property type="match status" value="1"/>
</dbReference>
<dbReference type="GO" id="GO:0006879">
    <property type="term" value="P:intracellular iron ion homeostasis"/>
    <property type="evidence" value="ECO:0007669"/>
    <property type="project" value="TreeGrafter"/>
</dbReference>
<keyword evidence="2" id="KW-0479">Metal-binding</keyword>
<evidence type="ECO:0000256" key="3">
    <source>
        <dbReference type="ARBA" id="ARBA00023004"/>
    </source>
</evidence>
<evidence type="ECO:0000256" key="1">
    <source>
        <dbReference type="ARBA" id="ARBA00009630"/>
    </source>
</evidence>
<evidence type="ECO:0000256" key="2">
    <source>
        <dbReference type="ARBA" id="ARBA00022723"/>
    </source>
</evidence>
<keyword evidence="4" id="KW-0411">Iron-sulfur</keyword>
<protein>
    <recommendedName>
        <fullName evidence="7">Thioredoxin domain-containing protein</fullName>
    </recommendedName>
</protein>
<dbReference type="GO" id="GO:0046872">
    <property type="term" value="F:metal ion binding"/>
    <property type="evidence" value="ECO:0007669"/>
    <property type="project" value="UniProtKB-KW"/>
</dbReference>
<accession>A0A0D2MM77</accession>
<dbReference type="CDD" id="cd03028">
    <property type="entry name" value="GRX_PICOT_like"/>
    <property type="match status" value="1"/>
</dbReference>
<dbReference type="InterPro" id="IPR036249">
    <property type="entry name" value="Thioredoxin-like_sf"/>
</dbReference>
<evidence type="ECO:0000313" key="9">
    <source>
        <dbReference type="Proteomes" id="UP000054270"/>
    </source>
</evidence>
<feature type="region of interest" description="Disordered" evidence="6">
    <location>
        <begin position="113"/>
        <end position="141"/>
    </location>
</feature>
<reference evidence="9" key="1">
    <citation type="submission" date="2014-04" db="EMBL/GenBank/DDBJ databases">
        <title>Evolutionary Origins and Diversification of the Mycorrhizal Mutualists.</title>
        <authorList>
            <consortium name="DOE Joint Genome Institute"/>
            <consortium name="Mycorrhizal Genomics Consortium"/>
            <person name="Kohler A."/>
            <person name="Kuo A."/>
            <person name="Nagy L.G."/>
            <person name="Floudas D."/>
            <person name="Copeland A."/>
            <person name="Barry K.W."/>
            <person name="Cichocki N."/>
            <person name="Veneault-Fourrey C."/>
            <person name="LaButti K."/>
            <person name="Lindquist E.A."/>
            <person name="Lipzen A."/>
            <person name="Lundell T."/>
            <person name="Morin E."/>
            <person name="Murat C."/>
            <person name="Riley R."/>
            <person name="Ohm R."/>
            <person name="Sun H."/>
            <person name="Tunlid A."/>
            <person name="Henrissat B."/>
            <person name="Grigoriev I.V."/>
            <person name="Hibbett D.S."/>
            <person name="Martin F."/>
        </authorList>
    </citation>
    <scope>NUCLEOTIDE SEQUENCE [LARGE SCALE GENOMIC DNA]</scope>
    <source>
        <strain evidence="9">FD-334 SS-4</strain>
    </source>
</reference>
<dbReference type="STRING" id="945553.A0A0D2MM77"/>
<dbReference type="EMBL" id="KN817533">
    <property type="protein sequence ID" value="KJA25053.1"/>
    <property type="molecule type" value="Genomic_DNA"/>
</dbReference>
<name>A0A0D2MM77_HYPSF</name>
<sequence>MASSNHVDITSPTHFQEVLSKDLNQVSVINFWAPWAEPCKQMNEVVKELSNKYPAALFLQVEAEEQADISESFDIEAVPSFVILRGHTLLDRLSGADAAGLTQAVAKHATTPLYNPLSRTDNPPAKAPTVVPSGLGEQEESQEQVNDRLRKLMNQSNVVLFMKGTPEAPRCGFSRKISALLKEKGVEFTTFDILTDESVRQGLKVLNDWPTFPQLIVKGELVGGLDIVQEMVDSGEFAELIA</sequence>
<dbReference type="CDD" id="cd02984">
    <property type="entry name" value="TRX_PICOT"/>
    <property type="match status" value="1"/>
</dbReference>
<dbReference type="PANTHER" id="PTHR10293">
    <property type="entry name" value="GLUTAREDOXIN FAMILY MEMBER"/>
    <property type="match status" value="1"/>
</dbReference>
<dbReference type="FunFam" id="3.40.30.10:FF:000092">
    <property type="entry name" value="Monothiol glutaredoxin"/>
    <property type="match status" value="1"/>
</dbReference>
<dbReference type="GO" id="GO:0015036">
    <property type="term" value="F:disulfide oxidoreductase activity"/>
    <property type="evidence" value="ECO:0007669"/>
    <property type="project" value="UniProtKB-ARBA"/>
</dbReference>
<dbReference type="OrthoDB" id="415696at2759"/>
<dbReference type="SUPFAM" id="SSF52833">
    <property type="entry name" value="Thioredoxin-like"/>
    <property type="match status" value="2"/>
</dbReference>
<dbReference type="InterPro" id="IPR002109">
    <property type="entry name" value="Glutaredoxin"/>
</dbReference>
<dbReference type="InterPro" id="IPR013766">
    <property type="entry name" value="Thioredoxin_domain"/>
</dbReference>
<gene>
    <name evidence="8" type="ORF">HYPSUDRAFT_37995</name>
</gene>
<evidence type="ECO:0000259" key="7">
    <source>
        <dbReference type="PROSITE" id="PS51352"/>
    </source>
</evidence>
<dbReference type="AlphaFoldDB" id="A0A0D2MM77"/>
<keyword evidence="3" id="KW-0408">Iron</keyword>
<evidence type="ECO:0000256" key="5">
    <source>
        <dbReference type="ARBA" id="ARBA00055846"/>
    </source>
</evidence>
<dbReference type="InterPro" id="IPR004480">
    <property type="entry name" value="Monothiol_GRX-rel"/>
</dbReference>
<dbReference type="GO" id="GO:0005829">
    <property type="term" value="C:cytosol"/>
    <property type="evidence" value="ECO:0007669"/>
    <property type="project" value="TreeGrafter"/>
</dbReference>
<comment type="function">
    <text evidence="5">Monothiol glutaredoxin involved in the biogenesis of iron-sulfur clusters. Binds one iron-sulfur cluster per dimer. The iron-sulfur cluster is bound between subunits, and is complexed by a bound glutathione and a cysteine residue from each subunit.</text>
</comment>
<dbReference type="PANTHER" id="PTHR10293:SF73">
    <property type="entry name" value="GLUTAREDOXIN-3"/>
    <property type="match status" value="1"/>
</dbReference>
<dbReference type="Pfam" id="PF00462">
    <property type="entry name" value="Glutaredoxin"/>
    <property type="match status" value="1"/>
</dbReference>
<dbReference type="GO" id="GO:0051537">
    <property type="term" value="F:2 iron, 2 sulfur cluster binding"/>
    <property type="evidence" value="ECO:0007669"/>
    <property type="project" value="TreeGrafter"/>
</dbReference>
<evidence type="ECO:0000256" key="4">
    <source>
        <dbReference type="ARBA" id="ARBA00023014"/>
    </source>
</evidence>
<dbReference type="GO" id="GO:0005634">
    <property type="term" value="C:nucleus"/>
    <property type="evidence" value="ECO:0007669"/>
    <property type="project" value="TreeGrafter"/>
</dbReference>
<evidence type="ECO:0000313" key="8">
    <source>
        <dbReference type="EMBL" id="KJA25053.1"/>
    </source>
</evidence>